<dbReference type="Proteomes" id="UP000254461">
    <property type="component" value="Unassembled WGS sequence"/>
</dbReference>
<organism evidence="2 3">
    <name type="scientific">Streptococcus equi subsp. equi</name>
    <dbReference type="NCBI Taxonomy" id="148942"/>
    <lineage>
        <taxon>Bacteria</taxon>
        <taxon>Bacillati</taxon>
        <taxon>Bacillota</taxon>
        <taxon>Bacilli</taxon>
        <taxon>Lactobacillales</taxon>
        <taxon>Streptococcaceae</taxon>
        <taxon>Streptococcus</taxon>
    </lineage>
</organism>
<keyword evidence="1" id="KW-0472">Membrane</keyword>
<keyword evidence="1" id="KW-1133">Transmembrane helix</keyword>
<name>A0A380JRF3_9STRE</name>
<feature type="transmembrane region" description="Helical" evidence="1">
    <location>
        <begin position="12"/>
        <end position="30"/>
    </location>
</feature>
<dbReference type="RefSeq" id="WP_234991610.1">
    <property type="nucleotide sequence ID" value="NZ_UHFF01000002.1"/>
</dbReference>
<gene>
    <name evidence="2" type="ORF">NCTC12092_00926</name>
</gene>
<keyword evidence="1" id="KW-0812">Transmembrane</keyword>
<proteinExistence type="predicted"/>
<dbReference type="EMBL" id="UHFF01000002">
    <property type="protein sequence ID" value="SUN46248.1"/>
    <property type="molecule type" value="Genomic_DNA"/>
</dbReference>
<reference evidence="2 3" key="1">
    <citation type="submission" date="2018-06" db="EMBL/GenBank/DDBJ databases">
        <authorList>
            <consortium name="Pathogen Informatics"/>
            <person name="Doyle S."/>
        </authorList>
    </citation>
    <scope>NUCLEOTIDE SEQUENCE [LARGE SCALE GENOMIC DNA]</scope>
    <source>
        <strain evidence="2 3">NCTC12092</strain>
    </source>
</reference>
<protein>
    <submittedName>
        <fullName evidence="2">Membrane protein</fullName>
    </submittedName>
</protein>
<accession>A0A380JRF3</accession>
<evidence type="ECO:0000313" key="3">
    <source>
        <dbReference type="Proteomes" id="UP000254461"/>
    </source>
</evidence>
<dbReference type="AlphaFoldDB" id="A0A380JRF3"/>
<evidence type="ECO:0000313" key="2">
    <source>
        <dbReference type="EMBL" id="SUN46248.1"/>
    </source>
</evidence>
<sequence length="132" mass="15310">MNKQLNKRRKLIGIVTLIAILGGVLTMNWLNDERLNRERREQERAAIYLSNTYENIHKIKIIGIDKNLKTGSMNIATIVNSKYYISVTFMGGEIYTGVEQASKDNEEFLNRRKKAENKTTLSKDIKVIYKEK</sequence>
<evidence type="ECO:0000256" key="1">
    <source>
        <dbReference type="SAM" id="Phobius"/>
    </source>
</evidence>